<feature type="region of interest" description="Disordered" evidence="1">
    <location>
        <begin position="31"/>
        <end position="54"/>
    </location>
</feature>
<protein>
    <submittedName>
        <fullName evidence="2">Uncharacterized protein</fullName>
    </submittedName>
</protein>
<evidence type="ECO:0000313" key="2">
    <source>
        <dbReference type="EMBL" id="KAK6762541.1"/>
    </source>
</evidence>
<comment type="caution">
    <text evidence="2">The sequence shown here is derived from an EMBL/GenBank/DDBJ whole genome shotgun (WGS) entry which is preliminary data.</text>
</comment>
<dbReference type="EMBL" id="JAVFWL010000006">
    <property type="protein sequence ID" value="KAK6762541.1"/>
    <property type="molecule type" value="Genomic_DNA"/>
</dbReference>
<proteinExistence type="predicted"/>
<keyword evidence="3" id="KW-1185">Reference proteome</keyword>
<evidence type="ECO:0000313" key="3">
    <source>
        <dbReference type="Proteomes" id="UP001303046"/>
    </source>
</evidence>
<sequence>MLGASQRKTSFRVVYEKKWIYLIDKDQPNISSRSSQARCRSLRPQGGPTSLKTMKSSLTWGGRSNYYAPGMLVTFEVFGKIRLNFPEATASILLMTGSLFRSAVQLIRSVADISL</sequence>
<reference evidence="2 3" key="1">
    <citation type="submission" date="2023-08" db="EMBL/GenBank/DDBJ databases">
        <title>A Necator americanus chromosomal reference genome.</title>
        <authorList>
            <person name="Ilik V."/>
            <person name="Petrzelkova K.J."/>
            <person name="Pardy F."/>
            <person name="Fuh T."/>
            <person name="Niatou-Singa F.S."/>
            <person name="Gouil Q."/>
            <person name="Baker L."/>
            <person name="Ritchie M.E."/>
            <person name="Jex A.R."/>
            <person name="Gazzola D."/>
            <person name="Li H."/>
            <person name="Toshio Fujiwara R."/>
            <person name="Zhan B."/>
            <person name="Aroian R.V."/>
            <person name="Pafco B."/>
            <person name="Schwarz E.M."/>
        </authorList>
    </citation>
    <scope>NUCLEOTIDE SEQUENCE [LARGE SCALE GENOMIC DNA]</scope>
    <source>
        <strain evidence="2 3">Aroian</strain>
        <tissue evidence="2">Whole animal</tissue>
    </source>
</reference>
<dbReference type="Proteomes" id="UP001303046">
    <property type="component" value="Unassembled WGS sequence"/>
</dbReference>
<evidence type="ECO:0000256" key="1">
    <source>
        <dbReference type="SAM" id="MobiDB-lite"/>
    </source>
</evidence>
<gene>
    <name evidence="2" type="primary">Necator_chrX.g23479</name>
    <name evidence="2" type="ORF">RB195_023315</name>
</gene>
<accession>A0ABR1EKY1</accession>
<name>A0ABR1EKY1_NECAM</name>
<organism evidence="2 3">
    <name type="scientific">Necator americanus</name>
    <name type="common">Human hookworm</name>
    <dbReference type="NCBI Taxonomy" id="51031"/>
    <lineage>
        <taxon>Eukaryota</taxon>
        <taxon>Metazoa</taxon>
        <taxon>Ecdysozoa</taxon>
        <taxon>Nematoda</taxon>
        <taxon>Chromadorea</taxon>
        <taxon>Rhabditida</taxon>
        <taxon>Rhabditina</taxon>
        <taxon>Rhabditomorpha</taxon>
        <taxon>Strongyloidea</taxon>
        <taxon>Ancylostomatidae</taxon>
        <taxon>Bunostominae</taxon>
        <taxon>Necator</taxon>
    </lineage>
</organism>